<dbReference type="InterPro" id="IPR017896">
    <property type="entry name" value="4Fe4S_Fe-S-bd"/>
</dbReference>
<dbReference type="Pfam" id="PF13187">
    <property type="entry name" value="Fer4_9"/>
    <property type="match status" value="1"/>
</dbReference>
<evidence type="ECO:0000256" key="6">
    <source>
        <dbReference type="ARBA" id="ARBA00023004"/>
    </source>
</evidence>
<sequence length="76" mass="8401">MEPGSTRNIDVSTWRTSKPVINYENCTNCLICWIYCPEPAILVDSSGKVAIDYMHCKGCGICAAECPRKAIAMEVE</sequence>
<evidence type="ECO:0000256" key="2">
    <source>
        <dbReference type="ARBA" id="ARBA00022485"/>
    </source>
</evidence>
<dbReference type="GO" id="GO:0016625">
    <property type="term" value="F:oxidoreductase activity, acting on the aldehyde or oxo group of donors, iron-sulfur protein as acceptor"/>
    <property type="evidence" value="ECO:0007669"/>
    <property type="project" value="InterPro"/>
</dbReference>
<evidence type="ECO:0000256" key="1">
    <source>
        <dbReference type="ARBA" id="ARBA00001966"/>
    </source>
</evidence>
<feature type="domain" description="4Fe-4S ferredoxin-type" evidence="8">
    <location>
        <begin position="17"/>
        <end position="46"/>
    </location>
</feature>
<evidence type="ECO:0000313" key="9">
    <source>
        <dbReference type="EMBL" id="HHK69192.1"/>
    </source>
</evidence>
<keyword evidence="5" id="KW-0249">Electron transport</keyword>
<dbReference type="InterPro" id="IPR011898">
    <property type="entry name" value="PorD_KorD"/>
</dbReference>
<dbReference type="EMBL" id="DRWN01000070">
    <property type="protein sequence ID" value="HHK69192.1"/>
    <property type="molecule type" value="Genomic_DNA"/>
</dbReference>
<organism evidence="9">
    <name type="scientific">Caldiarchaeum subterraneum</name>
    <dbReference type="NCBI Taxonomy" id="311458"/>
    <lineage>
        <taxon>Archaea</taxon>
        <taxon>Nitrososphaerota</taxon>
        <taxon>Candidatus Caldarchaeales</taxon>
        <taxon>Candidatus Caldarchaeaceae</taxon>
        <taxon>Candidatus Caldarchaeum</taxon>
    </lineage>
</organism>
<evidence type="ECO:0000256" key="7">
    <source>
        <dbReference type="ARBA" id="ARBA00023014"/>
    </source>
</evidence>
<proteinExistence type="predicted"/>
<name>A0A7C5QFI3_CALS0</name>
<comment type="cofactor">
    <cofactor evidence="1">
        <name>[4Fe-4S] cluster</name>
        <dbReference type="ChEBI" id="CHEBI:49883"/>
    </cofactor>
</comment>
<keyword evidence="4" id="KW-0677">Repeat</keyword>
<dbReference type="NCBIfam" id="TIGR02179">
    <property type="entry name" value="PorD_KorD"/>
    <property type="match status" value="1"/>
</dbReference>
<feature type="domain" description="4Fe-4S ferredoxin-type" evidence="8">
    <location>
        <begin position="47"/>
        <end position="76"/>
    </location>
</feature>
<dbReference type="SUPFAM" id="SSF54862">
    <property type="entry name" value="4Fe-4S ferredoxins"/>
    <property type="match status" value="1"/>
</dbReference>
<keyword evidence="7" id="KW-0411">Iron-sulfur</keyword>
<comment type="caution">
    <text evidence="9">The sequence shown here is derived from an EMBL/GenBank/DDBJ whole genome shotgun (WGS) entry which is preliminary data.</text>
</comment>
<reference evidence="9" key="1">
    <citation type="journal article" date="2020" name="mSystems">
        <title>Genome- and Community-Level Interaction Insights into Carbon Utilization and Element Cycling Functions of Hydrothermarchaeota in Hydrothermal Sediment.</title>
        <authorList>
            <person name="Zhou Z."/>
            <person name="Liu Y."/>
            <person name="Xu W."/>
            <person name="Pan J."/>
            <person name="Luo Z.H."/>
            <person name="Li M."/>
        </authorList>
    </citation>
    <scope>NUCLEOTIDE SEQUENCE [LARGE SCALE GENOMIC DNA]</scope>
    <source>
        <strain evidence="9">SpSt-1056</strain>
    </source>
</reference>
<evidence type="ECO:0000259" key="8">
    <source>
        <dbReference type="PROSITE" id="PS51379"/>
    </source>
</evidence>
<dbReference type="Gene3D" id="3.30.70.20">
    <property type="match status" value="2"/>
</dbReference>
<dbReference type="GO" id="GO:0051539">
    <property type="term" value="F:4 iron, 4 sulfur cluster binding"/>
    <property type="evidence" value="ECO:0007669"/>
    <property type="project" value="UniProtKB-KW"/>
</dbReference>
<keyword evidence="3" id="KW-0479">Metal-binding</keyword>
<accession>A0A7C5QFI3</accession>
<dbReference type="GO" id="GO:0046872">
    <property type="term" value="F:metal ion binding"/>
    <property type="evidence" value="ECO:0007669"/>
    <property type="project" value="UniProtKB-KW"/>
</dbReference>
<evidence type="ECO:0000256" key="3">
    <source>
        <dbReference type="ARBA" id="ARBA00022723"/>
    </source>
</evidence>
<dbReference type="InterPro" id="IPR017900">
    <property type="entry name" value="4Fe4S_Fe_S_CS"/>
</dbReference>
<protein>
    <submittedName>
        <fullName evidence="9">4Fe-4S dicluster domain-containing protein</fullName>
    </submittedName>
</protein>
<evidence type="ECO:0000256" key="5">
    <source>
        <dbReference type="ARBA" id="ARBA00022982"/>
    </source>
</evidence>
<evidence type="ECO:0000256" key="4">
    <source>
        <dbReference type="ARBA" id="ARBA00022737"/>
    </source>
</evidence>
<keyword evidence="6" id="KW-0408">Iron</keyword>
<dbReference type="PROSITE" id="PS00198">
    <property type="entry name" value="4FE4S_FER_1"/>
    <property type="match status" value="1"/>
</dbReference>
<gene>
    <name evidence="9" type="ORF">ENM11_08640</name>
</gene>
<dbReference type="PANTHER" id="PTHR43724:SF1">
    <property type="entry name" value="PYRUVATE SYNTHASE SUBUNIT PORD"/>
    <property type="match status" value="1"/>
</dbReference>
<keyword evidence="2" id="KW-0004">4Fe-4S</keyword>
<dbReference type="AlphaFoldDB" id="A0A7C5QFI3"/>
<dbReference type="PANTHER" id="PTHR43724">
    <property type="entry name" value="PYRUVATE SYNTHASE SUBUNIT PORD"/>
    <property type="match status" value="1"/>
</dbReference>
<keyword evidence="5" id="KW-0813">Transport</keyword>
<dbReference type="PROSITE" id="PS51379">
    <property type="entry name" value="4FE4S_FER_2"/>
    <property type="match status" value="2"/>
</dbReference>